<proteinExistence type="predicted"/>
<gene>
    <name evidence="1" type="ORF">MILVUS5_LOCUS23926</name>
</gene>
<comment type="caution">
    <text evidence="1">The sequence shown here is derived from an EMBL/GenBank/DDBJ whole genome shotgun (WGS) entry which is preliminary data.</text>
</comment>
<dbReference type="EMBL" id="CASHSV030000311">
    <property type="protein sequence ID" value="CAJ2657332.1"/>
    <property type="molecule type" value="Genomic_DNA"/>
</dbReference>
<sequence>MFVLMVSEDYMFSLYTTNAWNRTFLLINDDIPPINDFKNRLYADNTYEIQSNIIQSSSEMISQSSFSGFNRSAEDKFILGHPVMKIKHIIKLPKRRRPLPLPAPSTFISFVFSLSLARSRPKRRRPLSHSSNRTPNRSFLQIEPQIELQIEAFSGLYSHERNLVFPSHIDSDQRGEGLLSHLTETLLGYFRKLVTELRSKEYNKESWQSWYDRTGSGKLLRQASTAACVINEMIFGLSDQAINDFARIFHRSAISKGVLVQSNKQDCAINESFWKIPKHTGVKSYLVDCIGGILHEYLAAEVWSIPVDRKVADLQLNVIIDGVGIFNLCLGTDFISSGFLHSSLYFLLENLSSSSYQVRNAADSVLQILSTTSGYEMVGQLVLENADYVVDSICRQLRHLDVNHHVPNVLASILSYIGVAHKILPLLEEPMRCVSIELEIFWITMCAWGPGSHNVDMLVNKIVDDMADEEHTALQENFHTVNSNHHYENPMFEAGLGVGASQNQHLSIPRVEHEPLLVENSLRSTSCDKWEAKCVENVDPTQ</sequence>
<evidence type="ECO:0000313" key="1">
    <source>
        <dbReference type="EMBL" id="CAJ2657332.1"/>
    </source>
</evidence>
<name>A0ACB0KPN4_TRIPR</name>
<organism evidence="1 2">
    <name type="scientific">Trifolium pratense</name>
    <name type="common">Red clover</name>
    <dbReference type="NCBI Taxonomy" id="57577"/>
    <lineage>
        <taxon>Eukaryota</taxon>
        <taxon>Viridiplantae</taxon>
        <taxon>Streptophyta</taxon>
        <taxon>Embryophyta</taxon>
        <taxon>Tracheophyta</taxon>
        <taxon>Spermatophyta</taxon>
        <taxon>Magnoliopsida</taxon>
        <taxon>eudicotyledons</taxon>
        <taxon>Gunneridae</taxon>
        <taxon>Pentapetalae</taxon>
        <taxon>rosids</taxon>
        <taxon>fabids</taxon>
        <taxon>Fabales</taxon>
        <taxon>Fabaceae</taxon>
        <taxon>Papilionoideae</taxon>
        <taxon>50 kb inversion clade</taxon>
        <taxon>NPAAA clade</taxon>
        <taxon>Hologalegina</taxon>
        <taxon>IRL clade</taxon>
        <taxon>Trifolieae</taxon>
        <taxon>Trifolium</taxon>
    </lineage>
</organism>
<dbReference type="Proteomes" id="UP001177021">
    <property type="component" value="Unassembled WGS sequence"/>
</dbReference>
<keyword evidence="2" id="KW-1185">Reference proteome</keyword>
<accession>A0ACB0KPN4</accession>
<reference evidence="1" key="1">
    <citation type="submission" date="2023-10" db="EMBL/GenBank/DDBJ databases">
        <authorList>
            <person name="Rodriguez Cubillos JULIANA M."/>
            <person name="De Vega J."/>
        </authorList>
    </citation>
    <scope>NUCLEOTIDE SEQUENCE</scope>
</reference>
<evidence type="ECO:0000313" key="2">
    <source>
        <dbReference type="Proteomes" id="UP001177021"/>
    </source>
</evidence>
<protein>
    <submittedName>
        <fullName evidence="1">Uncharacterized protein</fullName>
    </submittedName>
</protein>